<dbReference type="RefSeq" id="WP_002972979.1">
    <property type="nucleotide sequence ID" value="NZ_AOGW02000008.1"/>
</dbReference>
<dbReference type="SUPFAM" id="SSF82866">
    <property type="entry name" value="Multidrug efflux transporter AcrB transmembrane domain"/>
    <property type="match status" value="2"/>
</dbReference>
<dbReference type="GO" id="GO:0042910">
    <property type="term" value="F:xenobiotic transmembrane transporter activity"/>
    <property type="evidence" value="ECO:0007669"/>
    <property type="project" value="TreeGrafter"/>
</dbReference>
<dbReference type="PRINTS" id="PR00702">
    <property type="entry name" value="ACRIFLAVINRP"/>
</dbReference>
<feature type="transmembrane region" description="Helical" evidence="1">
    <location>
        <begin position="462"/>
        <end position="487"/>
    </location>
</feature>
<dbReference type="Pfam" id="PF00873">
    <property type="entry name" value="ACR_tran"/>
    <property type="match status" value="2"/>
</dbReference>
<gene>
    <name evidence="2" type="ORF">LEP1GSC203_2309</name>
</gene>
<evidence type="ECO:0000256" key="1">
    <source>
        <dbReference type="SAM" id="Phobius"/>
    </source>
</evidence>
<keyword evidence="1" id="KW-1133">Transmembrane helix</keyword>
<feature type="transmembrane region" description="Helical" evidence="1">
    <location>
        <begin position="860"/>
        <end position="882"/>
    </location>
</feature>
<dbReference type="EMBL" id="AOGW02000008">
    <property type="protein sequence ID" value="EMY62233.1"/>
    <property type="molecule type" value="Genomic_DNA"/>
</dbReference>
<proteinExistence type="predicted"/>
<dbReference type="Proteomes" id="UP000012371">
    <property type="component" value="Unassembled WGS sequence"/>
</dbReference>
<keyword evidence="1" id="KW-0812">Transmembrane</keyword>
<feature type="transmembrane region" description="Helical" evidence="1">
    <location>
        <begin position="517"/>
        <end position="539"/>
    </location>
</feature>
<protein>
    <submittedName>
        <fullName evidence="2">RND transporter, Hydrophobe/Amphiphile Efflux-1 (HAE1)/Heavy Metal Efflux (HME) family, permease protein</fullName>
    </submittedName>
</protein>
<organism evidence="2 3">
    <name type="scientific">Leptospira terpstrae serovar Hualin str. LT 11-33 = ATCC 700639</name>
    <dbReference type="NCBI Taxonomy" id="1257025"/>
    <lineage>
        <taxon>Bacteria</taxon>
        <taxon>Pseudomonadati</taxon>
        <taxon>Spirochaetota</taxon>
        <taxon>Spirochaetia</taxon>
        <taxon>Leptospirales</taxon>
        <taxon>Leptospiraceae</taxon>
        <taxon>Leptospira</taxon>
    </lineage>
</organism>
<feature type="transmembrane region" description="Helical" evidence="1">
    <location>
        <begin position="15"/>
        <end position="32"/>
    </location>
</feature>
<feature type="transmembrane region" description="Helical" evidence="1">
    <location>
        <begin position="357"/>
        <end position="377"/>
    </location>
</feature>
<dbReference type="InterPro" id="IPR027463">
    <property type="entry name" value="AcrB_DN_DC_subdom"/>
</dbReference>
<comment type="caution">
    <text evidence="2">The sequence shown here is derived from an EMBL/GenBank/DDBJ whole genome shotgun (WGS) entry which is preliminary data.</text>
</comment>
<keyword evidence="1" id="KW-0472">Membrane</keyword>
<feature type="transmembrane region" description="Helical" evidence="1">
    <location>
        <begin position="831"/>
        <end position="854"/>
    </location>
</feature>
<feature type="transmembrane region" description="Helical" evidence="1">
    <location>
        <begin position="889"/>
        <end position="907"/>
    </location>
</feature>
<dbReference type="Gene3D" id="1.20.1640.10">
    <property type="entry name" value="Multidrug efflux transporter AcrB transmembrane domain"/>
    <property type="match status" value="3"/>
</dbReference>
<name>N1VUU9_9LEPT</name>
<dbReference type="SUPFAM" id="SSF82693">
    <property type="entry name" value="Multidrug efflux transporter AcrB pore domain, PN1, PN2, PC1 and PC2 subdomains"/>
    <property type="match status" value="1"/>
</dbReference>
<dbReference type="PANTHER" id="PTHR32063:SF0">
    <property type="entry name" value="SWARMING MOTILITY PROTEIN SWRC"/>
    <property type="match status" value="1"/>
</dbReference>
<reference evidence="2" key="1">
    <citation type="submission" date="2013-03" db="EMBL/GenBank/DDBJ databases">
        <authorList>
            <person name="Harkins D.M."/>
            <person name="Durkin A.S."/>
            <person name="Brinkac L.M."/>
            <person name="Haft D.H."/>
            <person name="Selengut J.D."/>
            <person name="Sanka R."/>
            <person name="DePew J."/>
            <person name="Purushe J."/>
            <person name="Hartskeerl R.A."/>
            <person name="Ahmed A."/>
            <person name="van der Linden H."/>
            <person name="Goris M.G.A."/>
            <person name="Vinetz J.M."/>
            <person name="Sutton G.G."/>
            <person name="Nierman W.C."/>
            <person name="Fouts D.E."/>
        </authorList>
    </citation>
    <scope>NUCLEOTIDE SEQUENCE [LARGE SCALE GENOMIC DNA]</scope>
    <source>
        <strain evidence="2">LT 11-33</strain>
    </source>
</reference>
<feature type="transmembrane region" description="Helical" evidence="1">
    <location>
        <begin position="384"/>
        <end position="408"/>
    </location>
</feature>
<dbReference type="STRING" id="1257025.LEP1GSC203_2309"/>
<dbReference type="Gene3D" id="3.30.2090.10">
    <property type="entry name" value="Multidrug efflux transporter AcrB TolC docking domain, DN and DC subdomains"/>
    <property type="match status" value="1"/>
</dbReference>
<feature type="transmembrane region" description="Helical" evidence="1">
    <location>
        <begin position="963"/>
        <end position="982"/>
    </location>
</feature>
<feature type="transmembrane region" description="Helical" evidence="1">
    <location>
        <begin position="428"/>
        <end position="450"/>
    </location>
</feature>
<dbReference type="PANTHER" id="PTHR32063">
    <property type="match status" value="1"/>
</dbReference>
<accession>N1VUU9</accession>
<dbReference type="Gene3D" id="3.30.70.1430">
    <property type="entry name" value="Multidrug efflux transporter AcrB pore domain"/>
    <property type="match status" value="2"/>
</dbReference>
<sequence length="994" mass="113995">MSIRSYIHSLFQHKQLYWVICILLFIAVLFRISELEIWLLPKLTPASYFILTEYPNHSAEDTDLLVSLPISEMVSSVKSVERIRTMSEHGKSIVQINLQFGASVSEFKDELYQTILEMKDKLPLGVGNSCLLQGEVSETPFLEILIPKTKFGNAENFNFYLQQLFFQLERISGVTEVKRVAEPKNSTFISLDSQVLDLFPINIRDLEHQIQVAMRGGSLGSLEGYTKNTELKFAPEIRSSLNLNQFPIHLGNGNSVSLGRLAKIYQSQLPSERITRINGMSTVYIAVFTDPSANPLKLSSEIKEKLKQFENELPSNIFYNGSDELENQLVQFGFNVIWGLFFAFLFSYFLYRSWTPALILFVSVLFSLILFFHLLLLFSISINLLSLGGISVGIGMLFDASNLSVFSIRKQLLNDVSAVEAVIEGLRSVLVSLFSSSLTTIVVFVPLLVYPMEWKDFFFDSGVCIALLVFCSLVSSVFIVPLISISFSDFLKPSGYNTNSENLILEFYERTYVFFKFWNYKAVVILLVLFLSFIIFSIGPKFEIFPKQKPVGVRLEMIPMQPIRLEDELAFVLDLESKIKRYDSNLSVLVVPLDVKNTQSENPQIGIPIQWKLLRVSDHEKLKTFISDNLSKTNWDLKFESIESQVASTLPLVSVDSLLFFHDSWEELKRIAKEFEIKSKTLGFAGKFDFLPKQIILEEWDRNQVPVPDFIPNEEDLKLKFLYHQIPKYLGTVGETSKNNLYLGLDSFGSDSWNWKDLSSLSFKTKTNESTYISSLYQSRKKESYNQFRRDSGLFYMEWIGEYADSDPRLVLPSGPFSILKVSAKDQIQKFYLILVVLLLISFVFIYLALVGIYESFEIPFFYLSISFLYLAFTTTFVFILFQEFHLGHYLGLIVLLGLSIDSISLFGERWREIPAETIGFKRRELVFRWLVWPILLNSGTTMMGLIPVIVFGNQNSEFSKAIALTMFIGILISIVFVFYIYPTLFYRFSGKSQ</sequence>
<dbReference type="AlphaFoldDB" id="N1VUU9"/>
<evidence type="ECO:0000313" key="3">
    <source>
        <dbReference type="Proteomes" id="UP000012371"/>
    </source>
</evidence>
<dbReference type="Gene3D" id="3.30.70.1320">
    <property type="entry name" value="Multidrug efflux transporter AcrB pore domain like"/>
    <property type="match status" value="1"/>
</dbReference>
<feature type="transmembrane region" description="Helical" evidence="1">
    <location>
        <begin position="332"/>
        <end position="351"/>
    </location>
</feature>
<dbReference type="GO" id="GO:0005886">
    <property type="term" value="C:plasma membrane"/>
    <property type="evidence" value="ECO:0007669"/>
    <property type="project" value="TreeGrafter"/>
</dbReference>
<evidence type="ECO:0000313" key="2">
    <source>
        <dbReference type="EMBL" id="EMY62233.1"/>
    </source>
</evidence>
<keyword evidence="3" id="KW-1185">Reference proteome</keyword>
<feature type="transmembrane region" description="Helical" evidence="1">
    <location>
        <begin position="927"/>
        <end position="951"/>
    </location>
</feature>
<dbReference type="InterPro" id="IPR001036">
    <property type="entry name" value="Acrflvin-R"/>
</dbReference>
<dbReference type="OrthoDB" id="346043at2"/>